<dbReference type="PaxDb" id="4113-PGSC0003DMT400005872"/>
<sequence>MDLPLDAVALELCQEYLPVYESYRGGESYHSSWMIINLVAITQKDVYSVRLHVEVFNNP</sequence>
<keyword evidence="2" id="KW-1185">Reference proteome</keyword>
<evidence type="ECO:0000313" key="2">
    <source>
        <dbReference type="Proteomes" id="UP000011115"/>
    </source>
</evidence>
<dbReference type="HOGENOM" id="CLU_2965471_0_0_1"/>
<organism evidence="1 2">
    <name type="scientific">Solanum tuberosum</name>
    <name type="common">Potato</name>
    <dbReference type="NCBI Taxonomy" id="4113"/>
    <lineage>
        <taxon>Eukaryota</taxon>
        <taxon>Viridiplantae</taxon>
        <taxon>Streptophyta</taxon>
        <taxon>Embryophyta</taxon>
        <taxon>Tracheophyta</taxon>
        <taxon>Spermatophyta</taxon>
        <taxon>Magnoliopsida</taxon>
        <taxon>eudicotyledons</taxon>
        <taxon>Gunneridae</taxon>
        <taxon>Pentapetalae</taxon>
        <taxon>asterids</taxon>
        <taxon>lamiids</taxon>
        <taxon>Solanales</taxon>
        <taxon>Solanaceae</taxon>
        <taxon>Solanoideae</taxon>
        <taxon>Solaneae</taxon>
        <taxon>Solanum</taxon>
    </lineage>
</organism>
<reference evidence="1" key="2">
    <citation type="submission" date="2015-06" db="UniProtKB">
        <authorList>
            <consortium name="EnsemblPlants"/>
        </authorList>
    </citation>
    <scope>IDENTIFICATION</scope>
    <source>
        <strain evidence="1">DM1-3 516 R44</strain>
    </source>
</reference>
<name>M0ZQI2_SOLTU</name>
<dbReference type="EnsemblPlants" id="PGSC0003DMT400005872">
    <property type="protein sequence ID" value="PGSC0003DMT400005872"/>
    <property type="gene ID" value="PGSC0003DMG400002285"/>
</dbReference>
<reference evidence="2" key="1">
    <citation type="journal article" date="2011" name="Nature">
        <title>Genome sequence and analysis of the tuber crop potato.</title>
        <authorList>
            <consortium name="The Potato Genome Sequencing Consortium"/>
        </authorList>
    </citation>
    <scope>NUCLEOTIDE SEQUENCE [LARGE SCALE GENOMIC DNA]</scope>
    <source>
        <strain evidence="2">cv. DM1-3 516 R44</strain>
    </source>
</reference>
<dbReference type="Gramene" id="PGSC0003DMT400005872">
    <property type="protein sequence ID" value="PGSC0003DMT400005872"/>
    <property type="gene ID" value="PGSC0003DMG400002285"/>
</dbReference>
<evidence type="ECO:0000313" key="1">
    <source>
        <dbReference type="EnsemblPlants" id="PGSC0003DMT400005872"/>
    </source>
</evidence>
<protein>
    <submittedName>
        <fullName evidence="1">Uncharacterized protein</fullName>
    </submittedName>
</protein>
<dbReference type="AlphaFoldDB" id="M0ZQI2"/>
<dbReference type="InParanoid" id="M0ZQI2"/>
<dbReference type="Proteomes" id="UP000011115">
    <property type="component" value="Unassembled WGS sequence"/>
</dbReference>
<proteinExistence type="predicted"/>
<accession>M0ZQI2</accession>